<proteinExistence type="predicted"/>
<evidence type="ECO:0000313" key="3">
    <source>
        <dbReference type="Proteomes" id="UP001061361"/>
    </source>
</evidence>
<dbReference type="RefSeq" id="WP_264983637.1">
    <property type="nucleotide sequence ID" value="NZ_AP026708.1"/>
</dbReference>
<dbReference type="InterPro" id="IPR013096">
    <property type="entry name" value="Cupin_2"/>
</dbReference>
<dbReference type="PANTHER" id="PTHR36114:SF1">
    <property type="entry name" value="16.7 KDA PROTEIN IN WHIE LOCUS"/>
    <property type="match status" value="1"/>
</dbReference>
<organism evidence="2 3">
    <name type="scientific">Pseudodesulfovibrio portus</name>
    <dbReference type="NCBI Taxonomy" id="231439"/>
    <lineage>
        <taxon>Bacteria</taxon>
        <taxon>Pseudomonadati</taxon>
        <taxon>Thermodesulfobacteriota</taxon>
        <taxon>Desulfovibrionia</taxon>
        <taxon>Desulfovibrionales</taxon>
        <taxon>Desulfovibrionaceae</taxon>
    </lineage>
</organism>
<dbReference type="SUPFAM" id="SSF51182">
    <property type="entry name" value="RmlC-like cupins"/>
    <property type="match status" value="1"/>
</dbReference>
<dbReference type="CDD" id="cd02226">
    <property type="entry name" value="cupin_YdbB-like"/>
    <property type="match status" value="1"/>
</dbReference>
<evidence type="ECO:0000259" key="1">
    <source>
        <dbReference type="Pfam" id="PF07883"/>
    </source>
</evidence>
<dbReference type="Proteomes" id="UP001061361">
    <property type="component" value="Chromosome"/>
</dbReference>
<dbReference type="InterPro" id="IPR052044">
    <property type="entry name" value="PKS_Associated_Protein"/>
</dbReference>
<keyword evidence="3" id="KW-1185">Reference proteome</keyword>
<gene>
    <name evidence="2" type="ORF">JCM14722_11190</name>
</gene>
<sequence>MPDKVNLAEKFALFTEQWSHRLVGRINDMDVKLVKIEGEFIWHSHETEDEMFFVTRGRLTMHFRDKDVVVEPGEFIIIPHGVEHKPSCGEETHIMLVEPATTVNTGAEESDFTHTPEAL</sequence>
<accession>A0ABM8AQ80</accession>
<feature type="domain" description="Cupin type-2" evidence="1">
    <location>
        <begin position="38"/>
        <end position="92"/>
    </location>
</feature>
<dbReference type="InterPro" id="IPR011051">
    <property type="entry name" value="RmlC_Cupin_sf"/>
</dbReference>
<dbReference type="EMBL" id="AP026708">
    <property type="protein sequence ID" value="BDQ33577.1"/>
    <property type="molecule type" value="Genomic_DNA"/>
</dbReference>
<dbReference type="InterPro" id="IPR014710">
    <property type="entry name" value="RmlC-like_jellyroll"/>
</dbReference>
<dbReference type="GO" id="GO:0016853">
    <property type="term" value="F:isomerase activity"/>
    <property type="evidence" value="ECO:0007669"/>
    <property type="project" value="UniProtKB-KW"/>
</dbReference>
<dbReference type="PANTHER" id="PTHR36114">
    <property type="entry name" value="16.7 KDA PROTEIN IN WHIE LOCUS"/>
    <property type="match status" value="1"/>
</dbReference>
<name>A0ABM8AQ80_9BACT</name>
<protein>
    <submittedName>
        <fullName evidence="2">Mannose-6-phosphate isomerase</fullName>
    </submittedName>
</protein>
<reference evidence="2" key="1">
    <citation type="submission" date="2022-08" db="EMBL/GenBank/DDBJ databases">
        <title>Genome Sequence of the sulphate-reducing bacterium, Pseudodesulfovibrio portus JCM14722.</title>
        <authorList>
            <person name="Kondo R."/>
            <person name="Kataoka T."/>
        </authorList>
    </citation>
    <scope>NUCLEOTIDE SEQUENCE</scope>
    <source>
        <strain evidence="2">JCM 14722</strain>
    </source>
</reference>
<dbReference type="Gene3D" id="2.60.120.10">
    <property type="entry name" value="Jelly Rolls"/>
    <property type="match status" value="1"/>
</dbReference>
<keyword evidence="2" id="KW-0413">Isomerase</keyword>
<dbReference type="Pfam" id="PF07883">
    <property type="entry name" value="Cupin_2"/>
    <property type="match status" value="1"/>
</dbReference>
<evidence type="ECO:0000313" key="2">
    <source>
        <dbReference type="EMBL" id="BDQ33577.1"/>
    </source>
</evidence>